<dbReference type="Proteomes" id="UP000250043">
    <property type="component" value="Unassembled WGS sequence"/>
</dbReference>
<gene>
    <name evidence="9" type="ORF">OBBRIDRAFT_74206</name>
</gene>
<organism evidence="9 10">
    <name type="scientific">Obba rivulosa</name>
    <dbReference type="NCBI Taxonomy" id="1052685"/>
    <lineage>
        <taxon>Eukaryota</taxon>
        <taxon>Fungi</taxon>
        <taxon>Dikarya</taxon>
        <taxon>Basidiomycota</taxon>
        <taxon>Agaricomycotina</taxon>
        <taxon>Agaricomycetes</taxon>
        <taxon>Polyporales</taxon>
        <taxon>Gelatoporiaceae</taxon>
        <taxon>Obba</taxon>
    </lineage>
</organism>
<evidence type="ECO:0000256" key="8">
    <source>
        <dbReference type="SAM" id="MobiDB-lite"/>
    </source>
</evidence>
<keyword evidence="10" id="KW-1185">Reference proteome</keyword>
<keyword evidence="6" id="KW-0333">Golgi apparatus</keyword>
<reference evidence="9 10" key="1">
    <citation type="submission" date="2016-07" db="EMBL/GenBank/DDBJ databases">
        <title>Draft genome of the white-rot fungus Obba rivulosa 3A-2.</title>
        <authorList>
            <consortium name="DOE Joint Genome Institute"/>
            <person name="Miettinen O."/>
            <person name="Riley R."/>
            <person name="Acob R."/>
            <person name="Barry K."/>
            <person name="Cullen D."/>
            <person name="De Vries R."/>
            <person name="Hainaut M."/>
            <person name="Hatakka A."/>
            <person name="Henrissat B."/>
            <person name="Hilden K."/>
            <person name="Kuo R."/>
            <person name="Labutti K."/>
            <person name="Lipzen A."/>
            <person name="Makela M.R."/>
            <person name="Sandor L."/>
            <person name="Spatafora J.W."/>
            <person name="Grigoriev I.V."/>
            <person name="Hibbett D.S."/>
        </authorList>
    </citation>
    <scope>NUCLEOTIDE SEQUENCE [LARGE SCALE GENOMIC DNA]</scope>
    <source>
        <strain evidence="9 10">3A-2</strain>
    </source>
</reference>
<dbReference type="Pfam" id="PF08700">
    <property type="entry name" value="VPS51_Exo84_N"/>
    <property type="match status" value="1"/>
</dbReference>
<feature type="compositionally biased region" description="Polar residues" evidence="8">
    <location>
        <begin position="299"/>
        <end position="309"/>
    </location>
</feature>
<comment type="subcellular location">
    <subcellularLocation>
        <location evidence="1">Golgi apparatus membrane</location>
        <topology evidence="1">Peripheral membrane protein</topology>
    </subcellularLocation>
</comment>
<evidence type="ECO:0000256" key="5">
    <source>
        <dbReference type="ARBA" id="ARBA00022927"/>
    </source>
</evidence>
<evidence type="ECO:0000256" key="3">
    <source>
        <dbReference type="ARBA" id="ARBA00020978"/>
    </source>
</evidence>
<feature type="compositionally biased region" description="Polar residues" evidence="8">
    <location>
        <begin position="29"/>
        <end position="38"/>
    </location>
</feature>
<evidence type="ECO:0000256" key="7">
    <source>
        <dbReference type="ARBA" id="ARBA00023136"/>
    </source>
</evidence>
<dbReference type="InterPro" id="IPR033370">
    <property type="entry name" value="COG1"/>
</dbReference>
<dbReference type="EMBL" id="KV722341">
    <property type="protein sequence ID" value="OCH94676.1"/>
    <property type="molecule type" value="Genomic_DNA"/>
</dbReference>
<evidence type="ECO:0000256" key="2">
    <source>
        <dbReference type="ARBA" id="ARBA00006653"/>
    </source>
</evidence>
<feature type="compositionally biased region" description="Low complexity" evidence="8">
    <location>
        <begin position="1"/>
        <end position="28"/>
    </location>
</feature>
<dbReference type="AlphaFoldDB" id="A0A8E2DS37"/>
<keyword evidence="4" id="KW-0813">Transport</keyword>
<protein>
    <recommendedName>
        <fullName evidence="3">Conserved oligomeric Golgi complex subunit 1</fullName>
    </recommendedName>
</protein>
<keyword evidence="5" id="KW-0653">Protein transport</keyword>
<evidence type="ECO:0000256" key="1">
    <source>
        <dbReference type="ARBA" id="ARBA00004395"/>
    </source>
</evidence>
<keyword evidence="7" id="KW-0472">Membrane</keyword>
<dbReference type="PANTHER" id="PTHR31658">
    <property type="entry name" value="CONSERVED OLIGOMERIC GOLGI COMPLEX SUBUNIT 1"/>
    <property type="match status" value="1"/>
</dbReference>
<dbReference type="GO" id="GO:0006891">
    <property type="term" value="P:intra-Golgi vesicle-mediated transport"/>
    <property type="evidence" value="ECO:0007669"/>
    <property type="project" value="InterPro"/>
</dbReference>
<comment type="similarity">
    <text evidence="2">Belongs to the COG1 family.</text>
</comment>
<evidence type="ECO:0000256" key="6">
    <source>
        <dbReference type="ARBA" id="ARBA00023034"/>
    </source>
</evidence>
<dbReference type="PANTHER" id="PTHR31658:SF0">
    <property type="entry name" value="CONSERVED OLIGOMERIC GOLGI COMPLEX SUBUNIT 1"/>
    <property type="match status" value="1"/>
</dbReference>
<evidence type="ECO:0000256" key="4">
    <source>
        <dbReference type="ARBA" id="ARBA00022448"/>
    </source>
</evidence>
<dbReference type="OrthoDB" id="46189at2759"/>
<proteinExistence type="inferred from homology"/>
<name>A0A8E2DS37_9APHY</name>
<dbReference type="GO" id="GO:0017119">
    <property type="term" value="C:Golgi transport complex"/>
    <property type="evidence" value="ECO:0007669"/>
    <property type="project" value="InterPro"/>
</dbReference>
<dbReference type="GO" id="GO:0015031">
    <property type="term" value="P:protein transport"/>
    <property type="evidence" value="ECO:0007669"/>
    <property type="project" value="UniProtKB-KW"/>
</dbReference>
<feature type="region of interest" description="Disordered" evidence="8">
    <location>
        <begin position="1"/>
        <end position="47"/>
    </location>
</feature>
<feature type="region of interest" description="Disordered" evidence="8">
    <location>
        <begin position="299"/>
        <end position="320"/>
    </location>
</feature>
<sequence length="920" mass="103189">MARRPSVISNGSLPSSSSLKAARSTSISEALTITSPNHANGHARPTLSSSKLDQILSGNGAPSNLDPDELLSKYTISEIKAVQQRLKSDADAKQEELRLMVGERYRDLLQASTSIISMSQSSQRVLEAFEDVREAISSATVTPVSKRPSVDEDQRLRALQSLSGHLKLLLDAPEHLWRLLESKRYLHAAWLFLLARVVHRALLTENEDGEQQWQLYGMDVSEQFPLVQRQWDTVSQFRSQITHKATLSLREQDLSTNETCATLFTLHLLESRPLVETLTVYLAQRKRALTAVLSRIAEEQQTNGDSQQGGPAAKASHRSRRLMVRATRQKLQAILDIVARTLGIARRVFSEASGKPMMKQVLEFIQLGPDSVTPPPTDLRLTTQVLLSSLPSSSHFLSLPQSITSYKPYVDSASTSASVLESQLSQRLSTWYQQALEDVKSALEKWLLRLETIREIWDVRTAAWTWLGSSEQLNDDEKADAKSVIDDVCQHRLIAVWKSTIQTAEVAFRDQLASCIAAVRDNSERSFSDTQTAEYLYQTPPIPSLPQAEVDPSLASASLDQYRYALRRQLSGRTSLLQAVLDAAEGHVRALERELNCLRGDDDRTKEMLAGLMSRHRRDAAAFYDSIASILSSAVKDTKVLTDLSIRPLVFIARIAEELSVPSTSITSASGDDGAVVDFKERMKTLHQQVLDRWQDHTASRVVKHSWQDTVSGHTQEYTKFATTPRPSSALMHALFTMCASIQQLGISSQIERQRRIAEGCFRCFLTRALQELRARSGDVQTYWDLLFLRQLVRIWGDDATDINPPSLDKDIEHSREHLDARKIDSSALDCEGSIADYLSRTQVLLAPLLPPSVYSLAASVPPGKVEKLPALLHHGQPVVEQNFLPVMDLMKPPQRFGMLRIYHRFSDPDRWSKHHHLIR</sequence>
<accession>A0A8E2DS37</accession>
<evidence type="ECO:0000313" key="9">
    <source>
        <dbReference type="EMBL" id="OCH94676.1"/>
    </source>
</evidence>
<dbReference type="GO" id="GO:0000139">
    <property type="term" value="C:Golgi membrane"/>
    <property type="evidence" value="ECO:0007669"/>
    <property type="project" value="UniProtKB-SubCell"/>
</dbReference>
<evidence type="ECO:0000313" key="10">
    <source>
        <dbReference type="Proteomes" id="UP000250043"/>
    </source>
</evidence>